<dbReference type="InterPro" id="IPR011006">
    <property type="entry name" value="CheY-like_superfamily"/>
</dbReference>
<proteinExistence type="predicted"/>
<gene>
    <name evidence="8" type="ORF">R9Z33_02765</name>
</gene>
<evidence type="ECO:0000313" key="8">
    <source>
        <dbReference type="EMBL" id="WPB85803.1"/>
    </source>
</evidence>
<sequence>MSHATNPGPVTWADGSTIGVLVVDDEPVVAEQLAQGLAAHGMRTGFVHSAADALAQLDADPGIGVVVTDIRMPGGDGLGLAQKILAQRPASAAVEVIMITGHATIEDATAAVRTGVADFLRKPFRLAEAAQAVTKAMARVVTNRQEATERAAASDRMARMEQERAALQDQMRALGERLSAQSAPPAATAAIERDMAAISHALRTPLIAISGGAELLAHGGLSRSHEAEYHDLLRGGVQRVVQAVELVEELHRIERPAAGEAPAPVPMAAALRAAVAAARPVAEAKRLRLGTTPSLPELAPQGIPSRLRRAVEQCVNAAVDWCTEGGDVLAMLERHEEGGAAWALVTLLAGPADGLEAPPPGLALPASGTAHGRTQESLHFAIARRIAEQHGGQLTSWNGGPGCMAIRLALRL</sequence>
<dbReference type="Gene3D" id="3.30.565.10">
    <property type="entry name" value="Histidine kinase-like ATPase, C-terminal domain"/>
    <property type="match status" value="1"/>
</dbReference>
<dbReference type="InterPro" id="IPR036890">
    <property type="entry name" value="HATPase_C_sf"/>
</dbReference>
<evidence type="ECO:0000259" key="7">
    <source>
        <dbReference type="PROSITE" id="PS50110"/>
    </source>
</evidence>
<dbReference type="InterPro" id="IPR005467">
    <property type="entry name" value="His_kinase_dom"/>
</dbReference>
<feature type="domain" description="Response regulatory" evidence="7">
    <location>
        <begin position="19"/>
        <end position="137"/>
    </location>
</feature>
<dbReference type="InterPro" id="IPR001789">
    <property type="entry name" value="Sig_transdc_resp-reg_receiver"/>
</dbReference>
<evidence type="ECO:0000256" key="1">
    <source>
        <dbReference type="ARBA" id="ARBA00000085"/>
    </source>
</evidence>
<dbReference type="Pfam" id="PF00072">
    <property type="entry name" value="Response_reg"/>
    <property type="match status" value="1"/>
</dbReference>
<keyword evidence="3 4" id="KW-0597">Phosphoprotein</keyword>
<dbReference type="PROSITE" id="PS50110">
    <property type="entry name" value="RESPONSE_REGULATORY"/>
    <property type="match status" value="1"/>
</dbReference>
<evidence type="ECO:0000256" key="3">
    <source>
        <dbReference type="ARBA" id="ARBA00022553"/>
    </source>
</evidence>
<dbReference type="InterPro" id="IPR050595">
    <property type="entry name" value="Bact_response_regulator"/>
</dbReference>
<dbReference type="SUPFAM" id="SSF47384">
    <property type="entry name" value="Homodimeric domain of signal transducing histidine kinase"/>
    <property type="match status" value="1"/>
</dbReference>
<comment type="catalytic activity">
    <reaction evidence="1">
        <text>ATP + protein L-histidine = ADP + protein N-phospho-L-histidine.</text>
        <dbReference type="EC" id="2.7.13.3"/>
    </reaction>
</comment>
<dbReference type="EMBL" id="CP137852">
    <property type="protein sequence ID" value="WPB85803.1"/>
    <property type="molecule type" value="Genomic_DNA"/>
</dbReference>
<dbReference type="InterPro" id="IPR036097">
    <property type="entry name" value="HisK_dim/P_sf"/>
</dbReference>
<evidence type="ECO:0000259" key="6">
    <source>
        <dbReference type="PROSITE" id="PS50109"/>
    </source>
</evidence>
<keyword evidence="9" id="KW-1185">Reference proteome</keyword>
<dbReference type="Pfam" id="PF00512">
    <property type="entry name" value="HisKA"/>
    <property type="match status" value="1"/>
</dbReference>
<dbReference type="PROSITE" id="PS50109">
    <property type="entry name" value="HIS_KIN"/>
    <property type="match status" value="1"/>
</dbReference>
<dbReference type="SMART" id="SM00448">
    <property type="entry name" value="REC"/>
    <property type="match status" value="1"/>
</dbReference>
<dbReference type="CDD" id="cd00082">
    <property type="entry name" value="HisKA"/>
    <property type="match status" value="1"/>
</dbReference>
<feature type="domain" description="Histidine kinase" evidence="6">
    <location>
        <begin position="197"/>
        <end position="412"/>
    </location>
</feature>
<dbReference type="Proteomes" id="UP001305521">
    <property type="component" value="Chromosome"/>
</dbReference>
<dbReference type="RefSeq" id="WP_318649782.1">
    <property type="nucleotide sequence ID" value="NZ_CP137852.1"/>
</dbReference>
<dbReference type="EC" id="2.7.13.3" evidence="2"/>
<evidence type="ECO:0000256" key="2">
    <source>
        <dbReference type="ARBA" id="ARBA00012438"/>
    </source>
</evidence>
<feature type="modified residue" description="4-aspartylphosphate" evidence="4">
    <location>
        <position position="69"/>
    </location>
</feature>
<dbReference type="InterPro" id="IPR003661">
    <property type="entry name" value="HisK_dim/P_dom"/>
</dbReference>
<dbReference type="PANTHER" id="PTHR44591:SF3">
    <property type="entry name" value="RESPONSE REGULATORY DOMAIN-CONTAINING PROTEIN"/>
    <property type="match status" value="1"/>
</dbReference>
<dbReference type="SUPFAM" id="SSF52172">
    <property type="entry name" value="CheY-like"/>
    <property type="match status" value="1"/>
</dbReference>
<name>A0ABZ0PJB7_9PROT</name>
<reference evidence="8 9" key="1">
    <citation type="submission" date="2023-11" db="EMBL/GenBank/DDBJ databases">
        <title>Arctic aerobic anoxygenic photoheterotroph Sediminicoccus rosea KRV36 adapts its photosynthesis to long days of polar summer.</title>
        <authorList>
            <person name="Tomasch J."/>
            <person name="Kopejtka K."/>
            <person name="Bily T."/>
            <person name="Gardiner A.T."/>
            <person name="Gardian Z."/>
            <person name="Shivaramu S."/>
            <person name="Koblizek M."/>
            <person name="Engelhardt F."/>
            <person name="Kaftan D."/>
        </authorList>
    </citation>
    <scope>NUCLEOTIDE SEQUENCE [LARGE SCALE GENOMIC DNA]</scope>
    <source>
        <strain evidence="8 9">R-30</strain>
    </source>
</reference>
<dbReference type="Gene3D" id="3.40.50.2300">
    <property type="match status" value="1"/>
</dbReference>
<evidence type="ECO:0000256" key="5">
    <source>
        <dbReference type="SAM" id="Coils"/>
    </source>
</evidence>
<protein>
    <recommendedName>
        <fullName evidence="2">histidine kinase</fullName>
        <ecNumber evidence="2">2.7.13.3</ecNumber>
    </recommendedName>
</protein>
<dbReference type="SMART" id="SM00388">
    <property type="entry name" value="HisKA"/>
    <property type="match status" value="1"/>
</dbReference>
<dbReference type="PANTHER" id="PTHR44591">
    <property type="entry name" value="STRESS RESPONSE REGULATOR PROTEIN 1"/>
    <property type="match status" value="1"/>
</dbReference>
<evidence type="ECO:0000256" key="4">
    <source>
        <dbReference type="PROSITE-ProRule" id="PRU00169"/>
    </source>
</evidence>
<organism evidence="8 9">
    <name type="scientific">Sediminicoccus rosea</name>
    <dbReference type="NCBI Taxonomy" id="1225128"/>
    <lineage>
        <taxon>Bacteria</taxon>
        <taxon>Pseudomonadati</taxon>
        <taxon>Pseudomonadota</taxon>
        <taxon>Alphaproteobacteria</taxon>
        <taxon>Acetobacterales</taxon>
        <taxon>Roseomonadaceae</taxon>
        <taxon>Sediminicoccus</taxon>
    </lineage>
</organism>
<keyword evidence="5" id="KW-0175">Coiled coil</keyword>
<accession>A0ABZ0PJB7</accession>
<evidence type="ECO:0000313" key="9">
    <source>
        <dbReference type="Proteomes" id="UP001305521"/>
    </source>
</evidence>
<feature type="coiled-coil region" evidence="5">
    <location>
        <begin position="143"/>
        <end position="177"/>
    </location>
</feature>